<reference evidence="2" key="1">
    <citation type="submission" date="2020-09" db="EMBL/GenBank/DDBJ databases">
        <title>Genome-Enabled Discovery of Anthraquinone Biosynthesis in Senna tora.</title>
        <authorList>
            <person name="Kang S.-H."/>
            <person name="Pandey R.P."/>
            <person name="Lee C.-M."/>
            <person name="Sim J.-S."/>
            <person name="Jeong J.-T."/>
            <person name="Choi B.-S."/>
            <person name="Jung M."/>
            <person name="Ginzburg D."/>
            <person name="Zhao K."/>
            <person name="Won S.Y."/>
            <person name="Oh T.-J."/>
            <person name="Yu Y."/>
            <person name="Kim N.-H."/>
            <person name="Lee O.R."/>
            <person name="Lee T.-H."/>
            <person name="Bashyal P."/>
            <person name="Kim T.-S."/>
            <person name="Lee W.-H."/>
            <person name="Kawkins C."/>
            <person name="Kim C.-K."/>
            <person name="Kim J.S."/>
            <person name="Ahn B.O."/>
            <person name="Rhee S.Y."/>
            <person name="Sohng J.K."/>
        </authorList>
    </citation>
    <scope>NUCLEOTIDE SEQUENCE</scope>
    <source>
        <tissue evidence="2">Leaf</tissue>
    </source>
</reference>
<gene>
    <name evidence="2" type="ORF">G2W53_020073</name>
</gene>
<sequence>MADAGRWASPSELIHCSQDG</sequence>
<evidence type="ECO:0000313" key="3">
    <source>
        <dbReference type="Proteomes" id="UP000634136"/>
    </source>
</evidence>
<dbReference type="EMBL" id="JAAIUW010000006">
    <property type="protein sequence ID" value="KAF7828909.1"/>
    <property type="molecule type" value="Genomic_DNA"/>
</dbReference>
<feature type="region of interest" description="Disordered" evidence="1">
    <location>
        <begin position="1"/>
        <end position="20"/>
    </location>
</feature>
<dbReference type="Proteomes" id="UP000634136">
    <property type="component" value="Unassembled WGS sequence"/>
</dbReference>
<accession>A0A834TVY9</accession>
<name>A0A834TVY9_9FABA</name>
<organism evidence="2 3">
    <name type="scientific">Senna tora</name>
    <dbReference type="NCBI Taxonomy" id="362788"/>
    <lineage>
        <taxon>Eukaryota</taxon>
        <taxon>Viridiplantae</taxon>
        <taxon>Streptophyta</taxon>
        <taxon>Embryophyta</taxon>
        <taxon>Tracheophyta</taxon>
        <taxon>Spermatophyta</taxon>
        <taxon>Magnoliopsida</taxon>
        <taxon>eudicotyledons</taxon>
        <taxon>Gunneridae</taxon>
        <taxon>Pentapetalae</taxon>
        <taxon>rosids</taxon>
        <taxon>fabids</taxon>
        <taxon>Fabales</taxon>
        <taxon>Fabaceae</taxon>
        <taxon>Caesalpinioideae</taxon>
        <taxon>Cassia clade</taxon>
        <taxon>Senna</taxon>
    </lineage>
</organism>
<dbReference type="AlphaFoldDB" id="A0A834TVY9"/>
<evidence type="ECO:0000256" key="1">
    <source>
        <dbReference type="SAM" id="MobiDB-lite"/>
    </source>
</evidence>
<evidence type="ECO:0000313" key="2">
    <source>
        <dbReference type="EMBL" id="KAF7828909.1"/>
    </source>
</evidence>
<comment type="caution">
    <text evidence="2">The sequence shown here is derived from an EMBL/GenBank/DDBJ whole genome shotgun (WGS) entry which is preliminary data.</text>
</comment>
<keyword evidence="3" id="KW-1185">Reference proteome</keyword>
<protein>
    <submittedName>
        <fullName evidence="2">Uncharacterized protein</fullName>
    </submittedName>
</protein>
<proteinExistence type="predicted"/>